<evidence type="ECO:0000313" key="3">
    <source>
        <dbReference type="EMBL" id="MEE4546526.1"/>
    </source>
</evidence>
<gene>
    <name evidence="3" type="ORF">V2S66_31745</name>
</gene>
<dbReference type="InterPro" id="IPR016032">
    <property type="entry name" value="Sig_transdc_resp-reg_C-effctor"/>
</dbReference>
<comment type="caution">
    <text evidence="3">The sequence shown here is derived from an EMBL/GenBank/DDBJ whole genome shotgun (WGS) entry which is preliminary data.</text>
</comment>
<dbReference type="Pfam" id="PF00196">
    <property type="entry name" value="GerE"/>
    <property type="match status" value="1"/>
</dbReference>
<dbReference type="PANTHER" id="PTHR34293:SF1">
    <property type="entry name" value="HTH-TYPE TRANSCRIPTIONAL REGULATOR TRMBL2"/>
    <property type="match status" value="1"/>
</dbReference>
<dbReference type="InterPro" id="IPR036388">
    <property type="entry name" value="WH-like_DNA-bd_sf"/>
</dbReference>
<evidence type="ECO:0000259" key="2">
    <source>
        <dbReference type="SMART" id="SM00421"/>
    </source>
</evidence>
<dbReference type="SUPFAM" id="SSF46894">
    <property type="entry name" value="C-terminal effector domain of the bipartite response regulators"/>
    <property type="match status" value="1"/>
</dbReference>
<keyword evidence="4" id="KW-1185">Reference proteome</keyword>
<reference evidence="3 4" key="1">
    <citation type="submission" date="2023-12" db="EMBL/GenBank/DDBJ databases">
        <title>Streptomyces sp. V4-01.</title>
        <authorList>
            <person name="Somphong A."/>
            <person name="Phongsopitanun W."/>
        </authorList>
    </citation>
    <scope>NUCLEOTIDE SEQUENCE [LARGE SCALE GENOMIC DNA]</scope>
    <source>
        <strain evidence="3 4">V4-01</strain>
    </source>
</reference>
<feature type="compositionally biased region" description="Basic and acidic residues" evidence="1">
    <location>
        <begin position="14"/>
        <end position="28"/>
    </location>
</feature>
<sequence length="270" mass="29009">MTSESRHGGNGARGAHETHETHGAHDARGGTVRPQAGPPPPDVIEQFTGRQRCSDALRDNMSTLRVSADNLHRAAVPAGSAALAMGSELVQRGVRVRVMYPRAVLSTPEHVDYLGALTDAGVLVGLVDTIAHDMMIFDGHTVCLPAGRPSSTMLRISRSMLVRSLASIYETYWERATPFDGVRLPTPRAALDLRELAVTQLMTQGHDDASIAERLGVDRATVAGVAEALMDRLGAASRFELGFKLARQLAPGDGAHEWDLLIGLDGPQRR</sequence>
<dbReference type="Proteomes" id="UP001344658">
    <property type="component" value="Unassembled WGS sequence"/>
</dbReference>
<dbReference type="RefSeq" id="WP_330800224.1">
    <property type="nucleotide sequence ID" value="NZ_JAZEWV010000047.1"/>
</dbReference>
<dbReference type="InterPro" id="IPR051797">
    <property type="entry name" value="TrmB-like"/>
</dbReference>
<dbReference type="InterPro" id="IPR000792">
    <property type="entry name" value="Tscrpt_reg_LuxR_C"/>
</dbReference>
<dbReference type="PANTHER" id="PTHR34293">
    <property type="entry name" value="HTH-TYPE TRANSCRIPTIONAL REGULATOR TRMBL2"/>
    <property type="match status" value="1"/>
</dbReference>
<dbReference type="SMART" id="SM00421">
    <property type="entry name" value="HTH_LUXR"/>
    <property type="match status" value="1"/>
</dbReference>
<name>A0ABU7PL21_9ACTN</name>
<feature type="region of interest" description="Disordered" evidence="1">
    <location>
        <begin position="1"/>
        <end position="43"/>
    </location>
</feature>
<accession>A0ABU7PL21</accession>
<protein>
    <submittedName>
        <fullName evidence="3">LuxR C-terminal-related transcriptional regulator</fullName>
    </submittedName>
</protein>
<feature type="domain" description="HTH luxR-type" evidence="2">
    <location>
        <begin position="188"/>
        <end position="245"/>
    </location>
</feature>
<dbReference type="EMBL" id="JAZEWV010000047">
    <property type="protein sequence ID" value="MEE4546526.1"/>
    <property type="molecule type" value="Genomic_DNA"/>
</dbReference>
<proteinExistence type="predicted"/>
<evidence type="ECO:0000256" key="1">
    <source>
        <dbReference type="SAM" id="MobiDB-lite"/>
    </source>
</evidence>
<dbReference type="Gene3D" id="1.10.10.10">
    <property type="entry name" value="Winged helix-like DNA-binding domain superfamily/Winged helix DNA-binding domain"/>
    <property type="match status" value="1"/>
</dbReference>
<organism evidence="3 4">
    <name type="scientific">Actinacidiphila polyblastidii</name>
    <dbReference type="NCBI Taxonomy" id="3110430"/>
    <lineage>
        <taxon>Bacteria</taxon>
        <taxon>Bacillati</taxon>
        <taxon>Actinomycetota</taxon>
        <taxon>Actinomycetes</taxon>
        <taxon>Kitasatosporales</taxon>
        <taxon>Streptomycetaceae</taxon>
        <taxon>Actinacidiphila</taxon>
    </lineage>
</organism>
<evidence type="ECO:0000313" key="4">
    <source>
        <dbReference type="Proteomes" id="UP001344658"/>
    </source>
</evidence>